<proteinExistence type="inferred from homology"/>
<dbReference type="AlphaFoldDB" id="A0A327N9L6"/>
<name>A0A327N9L6_PSEFL</name>
<evidence type="ECO:0000256" key="1">
    <source>
        <dbReference type="ARBA" id="ARBA00038414"/>
    </source>
</evidence>
<protein>
    <submittedName>
        <fullName evidence="2">Arylsulfatase</fullName>
    </submittedName>
</protein>
<dbReference type="InterPro" id="IPR053714">
    <property type="entry name" value="Iso_Racemase_Enz_sf"/>
</dbReference>
<dbReference type="Proteomes" id="UP000249493">
    <property type="component" value="Unassembled WGS sequence"/>
</dbReference>
<organism evidence="2 3">
    <name type="scientific">Pseudomonas fluorescens</name>
    <dbReference type="NCBI Taxonomy" id="294"/>
    <lineage>
        <taxon>Bacteria</taxon>
        <taxon>Pseudomonadati</taxon>
        <taxon>Pseudomonadota</taxon>
        <taxon>Gammaproteobacteria</taxon>
        <taxon>Pseudomonadales</taxon>
        <taxon>Pseudomonadaceae</taxon>
        <taxon>Pseudomonas</taxon>
    </lineage>
</organism>
<comment type="caution">
    <text evidence="2">The sequence shown here is derived from an EMBL/GenBank/DDBJ whole genome shotgun (WGS) entry which is preliminary data.</text>
</comment>
<dbReference type="InterPro" id="IPR015942">
    <property type="entry name" value="Asp/Glu/hydantoin_racemase"/>
</dbReference>
<evidence type="ECO:0000313" key="2">
    <source>
        <dbReference type="EMBL" id="RAI71911.1"/>
    </source>
</evidence>
<reference evidence="2 3" key="1">
    <citation type="submission" date="2018-06" db="EMBL/GenBank/DDBJ databases">
        <authorList>
            <person name="Zhirakovskaya E."/>
        </authorList>
    </citation>
    <scope>NUCLEOTIDE SEQUENCE [LARGE SCALE GENOMIC DNA]</scope>
    <source>
        <strain evidence="2 3">LY3</strain>
    </source>
</reference>
<evidence type="ECO:0000313" key="3">
    <source>
        <dbReference type="Proteomes" id="UP000249493"/>
    </source>
</evidence>
<dbReference type="GO" id="GO:0047661">
    <property type="term" value="F:amino-acid racemase activity"/>
    <property type="evidence" value="ECO:0007669"/>
    <property type="project" value="InterPro"/>
</dbReference>
<dbReference type="Pfam" id="PF01177">
    <property type="entry name" value="Asp_Glu_race"/>
    <property type="match status" value="1"/>
</dbReference>
<comment type="similarity">
    <text evidence="1">Belongs to the HyuE racemase family.</text>
</comment>
<gene>
    <name evidence="2" type="ORF">DOZ80_08745</name>
</gene>
<dbReference type="RefSeq" id="WP_111281904.1">
    <property type="nucleotide sequence ID" value="NZ_QLIN01000002.1"/>
</dbReference>
<dbReference type="EMBL" id="QLIN01000002">
    <property type="protein sequence ID" value="RAI71911.1"/>
    <property type="molecule type" value="Genomic_DNA"/>
</dbReference>
<dbReference type="Gene3D" id="3.40.50.12500">
    <property type="match status" value="1"/>
</dbReference>
<sequence>MTAPRIYLIHATPVAIAPITEAFTRLWPEAKLANLLEDSLSSDLAEAGELTSALNERFLKLATYAAESGADAILFTCSAFGDAIDLCKRSLSIPVLKPNEAMIEEAIQRTQRITILATFKPAITSMTEEFESYARQLGVEIELDTRVCPEAFDELRRGNTDRHDALIVDSARAPTSSELLCFAQFSMTSAAQLASQASGLSVLTTPDSAVLKLRNLLNA</sequence>
<accession>A0A327N9L6</accession>